<evidence type="ECO:0000313" key="3">
    <source>
        <dbReference type="Proteomes" id="UP001140453"/>
    </source>
</evidence>
<feature type="region of interest" description="Disordered" evidence="1">
    <location>
        <begin position="189"/>
        <end position="281"/>
    </location>
</feature>
<feature type="compositionally biased region" description="Low complexity" evidence="1">
    <location>
        <begin position="216"/>
        <end position="227"/>
    </location>
</feature>
<evidence type="ECO:0000313" key="2">
    <source>
        <dbReference type="EMBL" id="KAJ4387112.1"/>
    </source>
</evidence>
<dbReference type="EMBL" id="JAPEVB010000005">
    <property type="protein sequence ID" value="KAJ4387112.1"/>
    <property type="molecule type" value="Genomic_DNA"/>
</dbReference>
<evidence type="ECO:0000256" key="1">
    <source>
        <dbReference type="SAM" id="MobiDB-lite"/>
    </source>
</evidence>
<comment type="caution">
    <text evidence="2">The sequence shown here is derived from an EMBL/GenBank/DDBJ whole genome shotgun (WGS) entry which is preliminary data.</text>
</comment>
<feature type="compositionally biased region" description="Acidic residues" evidence="1">
    <location>
        <begin position="91"/>
        <end position="101"/>
    </location>
</feature>
<dbReference type="OrthoDB" id="10398242at2759"/>
<feature type="compositionally biased region" description="Low complexity" evidence="1">
    <location>
        <begin position="249"/>
        <end position="261"/>
    </location>
</feature>
<name>A0A9W8YKM2_9PEZI</name>
<feature type="region of interest" description="Disordered" evidence="1">
    <location>
        <begin position="47"/>
        <end position="69"/>
    </location>
</feature>
<sequence>MATPVSRTSRKSNMMERLRRLQLRGPATAKPTATALPGRVIVTNQRAADAAKAGKAPTASKGQARHHEGALDLEILNSKLQQYAQTCSREENDDSRETEEEGSMKEPCRTQRMTIKNIQDSEVESQTKDKAVRGGADSAFERVSGGTSRHSSKTRASTCPSIVIHPPDDEQLPVTEPSDFDLFLQKAEDDERTRKEKGLPVLAKSKQESSVNPFYSNNPANPSSVPPKLAEIRESGDEESLTESDHSSSQRTASSGASSGSHDFAATETQATRGHTASLGRHVSFCEPPKLRARSESHGSAYHARGFESPKAFRSVTKRKSFRKMVQDCIRHL</sequence>
<feature type="region of interest" description="Disordered" evidence="1">
    <location>
        <begin position="84"/>
        <end position="175"/>
    </location>
</feature>
<dbReference type="AlphaFoldDB" id="A0A9W8YKM2"/>
<gene>
    <name evidence="2" type="ORF">N0V93_007700</name>
</gene>
<proteinExistence type="predicted"/>
<feature type="compositionally biased region" description="Polar residues" evidence="1">
    <location>
        <begin position="111"/>
        <end position="120"/>
    </location>
</feature>
<protein>
    <submittedName>
        <fullName evidence="2">Uncharacterized protein</fullName>
    </submittedName>
</protein>
<reference evidence="2" key="1">
    <citation type="submission" date="2022-10" db="EMBL/GenBank/DDBJ databases">
        <title>Tapping the CABI collections for fungal endophytes: first genome assemblies for Collariella, Neodidymelliopsis, Ascochyta clinopodiicola, Didymella pomorum, Didymosphaeria variabile, Neocosmospora piperis and Neocucurbitaria cava.</title>
        <authorList>
            <person name="Hill R."/>
        </authorList>
    </citation>
    <scope>NUCLEOTIDE SEQUENCE</scope>
    <source>
        <strain evidence="2">IMI 355082</strain>
    </source>
</reference>
<feature type="compositionally biased region" description="Low complexity" evidence="1">
    <location>
        <begin position="47"/>
        <end position="61"/>
    </location>
</feature>
<dbReference type="Proteomes" id="UP001140453">
    <property type="component" value="Unassembled WGS sequence"/>
</dbReference>
<organism evidence="2 3">
    <name type="scientific">Gnomoniopsis smithogilvyi</name>
    <dbReference type="NCBI Taxonomy" id="1191159"/>
    <lineage>
        <taxon>Eukaryota</taxon>
        <taxon>Fungi</taxon>
        <taxon>Dikarya</taxon>
        <taxon>Ascomycota</taxon>
        <taxon>Pezizomycotina</taxon>
        <taxon>Sordariomycetes</taxon>
        <taxon>Sordariomycetidae</taxon>
        <taxon>Diaporthales</taxon>
        <taxon>Gnomoniaceae</taxon>
        <taxon>Gnomoniopsis</taxon>
    </lineage>
</organism>
<accession>A0A9W8YKM2</accession>
<feature type="compositionally biased region" description="Polar residues" evidence="1">
    <location>
        <begin position="145"/>
        <end position="160"/>
    </location>
</feature>
<feature type="compositionally biased region" description="Basic and acidic residues" evidence="1">
    <location>
        <begin position="189"/>
        <end position="198"/>
    </location>
</feature>
<keyword evidence="3" id="KW-1185">Reference proteome</keyword>